<dbReference type="PANTHER" id="PTHR47424:SF3">
    <property type="entry name" value="REGULATORY PROTEIN GAL4"/>
    <property type="match status" value="1"/>
</dbReference>
<keyword evidence="1" id="KW-0479">Metal-binding</keyword>
<keyword evidence="3" id="KW-0238">DNA-binding</keyword>
<name>A0A9P9AR63_9HYPO</name>
<dbReference type="SUPFAM" id="SSF57701">
    <property type="entry name" value="Zn2/Cys6 DNA-binding domain"/>
    <property type="match status" value="1"/>
</dbReference>
<dbReference type="GO" id="GO:0006351">
    <property type="term" value="P:DNA-templated transcription"/>
    <property type="evidence" value="ECO:0007669"/>
    <property type="project" value="InterPro"/>
</dbReference>
<dbReference type="InterPro" id="IPR036864">
    <property type="entry name" value="Zn2-C6_fun-type_DNA-bd_sf"/>
</dbReference>
<organism evidence="9 10">
    <name type="scientific">Thelonectria olida</name>
    <dbReference type="NCBI Taxonomy" id="1576542"/>
    <lineage>
        <taxon>Eukaryota</taxon>
        <taxon>Fungi</taxon>
        <taxon>Dikarya</taxon>
        <taxon>Ascomycota</taxon>
        <taxon>Pezizomycotina</taxon>
        <taxon>Sordariomycetes</taxon>
        <taxon>Hypocreomycetidae</taxon>
        <taxon>Hypocreales</taxon>
        <taxon>Nectriaceae</taxon>
        <taxon>Thelonectria</taxon>
    </lineage>
</organism>
<protein>
    <submittedName>
        <fullName evidence="9">Fungal-specific transcription factor domain-containing protein</fullName>
    </submittedName>
</protein>
<dbReference type="SMART" id="SM00066">
    <property type="entry name" value="GAL4"/>
    <property type="match status" value="1"/>
</dbReference>
<sequence>MPSKPKASSPSAAGSRRSGRSCKARSLACRECRDRKIRCDGGRPTCDSCRRRGLGAQQCVYPEIEHEGSIASSRSYIRVLQKRVQELEAREQQLLAVRNLPVSAGSSPVQDDAWAKPFTSPGTVPLQPKPVKPSDNVLPPIHAELSGFPSAPGSLPMPHEPSSYYSYPSAHMGTSPPLTDDLEDVSPIKSSFGSYSTNVKAALMLEKITLPAPGLIDDLLGEYFELDWITMPIVHRPTFIQRYHRLMAVSNSRYRRDIPPAEATELSTTYCLLLGMLAIGQLSKHDNPTPTETSTATDFHQQAKALLLSDLVSVPSLPVVQALLVHARFLRRSGALRDSWVFTGLAHRLAEGLLLHLDLPTKTVSEREERRRTWCSCVLMMRPDFGVLPAEIDDELMDSLAYNDERSQSPETPSWTSFFVQMLKLSDMVLRPVQEYFFDSPETEDAISEILSTALRIDDGLQDWHNSLPRHLQVDSICSQNQMGLRRQALLLHMRYLETKALLSRATIMKLVQRHPGKHLTGMSKTLVGGVIDACCTSGIELMDLMAREKDLLVLAGTPKSNMVISLCVIGMTLSMLLKMPILSGLIRNPATHADDTRRCLSLSKQFYTCRDQLAEKHIQVFGNVIQPQARYSMPSGVVDPALEARVLPVLRGDRGEPTNNASKLGGSEMVMLEAWYMGVPASVEGLSICEVLSLW</sequence>
<evidence type="ECO:0000313" key="10">
    <source>
        <dbReference type="Proteomes" id="UP000777438"/>
    </source>
</evidence>
<dbReference type="GO" id="GO:0000435">
    <property type="term" value="P:positive regulation of transcription from RNA polymerase II promoter by galactose"/>
    <property type="evidence" value="ECO:0007669"/>
    <property type="project" value="TreeGrafter"/>
</dbReference>
<comment type="caution">
    <text evidence="9">The sequence shown here is derived from an EMBL/GenBank/DDBJ whole genome shotgun (WGS) entry which is preliminary data.</text>
</comment>
<dbReference type="PANTHER" id="PTHR47424">
    <property type="entry name" value="REGULATORY PROTEIN GAL4"/>
    <property type="match status" value="1"/>
</dbReference>
<evidence type="ECO:0000256" key="6">
    <source>
        <dbReference type="SAM" id="Coils"/>
    </source>
</evidence>
<proteinExistence type="predicted"/>
<dbReference type="CDD" id="cd00067">
    <property type="entry name" value="GAL4"/>
    <property type="match status" value="1"/>
</dbReference>
<dbReference type="GO" id="GO:0005634">
    <property type="term" value="C:nucleus"/>
    <property type="evidence" value="ECO:0007669"/>
    <property type="project" value="TreeGrafter"/>
</dbReference>
<dbReference type="InterPro" id="IPR051127">
    <property type="entry name" value="Fungal_SecMet_Regulators"/>
</dbReference>
<accession>A0A9P9AR63</accession>
<dbReference type="GO" id="GO:0000978">
    <property type="term" value="F:RNA polymerase II cis-regulatory region sequence-specific DNA binding"/>
    <property type="evidence" value="ECO:0007669"/>
    <property type="project" value="TreeGrafter"/>
</dbReference>
<dbReference type="Pfam" id="PF04082">
    <property type="entry name" value="Fungal_trans"/>
    <property type="match status" value="1"/>
</dbReference>
<evidence type="ECO:0000256" key="4">
    <source>
        <dbReference type="ARBA" id="ARBA00023163"/>
    </source>
</evidence>
<evidence type="ECO:0000256" key="3">
    <source>
        <dbReference type="ARBA" id="ARBA00023125"/>
    </source>
</evidence>
<keyword evidence="6" id="KW-0175">Coiled coil</keyword>
<evidence type="ECO:0000256" key="2">
    <source>
        <dbReference type="ARBA" id="ARBA00023015"/>
    </source>
</evidence>
<evidence type="ECO:0000313" key="9">
    <source>
        <dbReference type="EMBL" id="KAH6890621.1"/>
    </source>
</evidence>
<feature type="coiled-coil region" evidence="6">
    <location>
        <begin position="70"/>
        <end position="97"/>
    </location>
</feature>
<evidence type="ECO:0000256" key="5">
    <source>
        <dbReference type="ARBA" id="ARBA00023242"/>
    </source>
</evidence>
<evidence type="ECO:0000259" key="8">
    <source>
        <dbReference type="PROSITE" id="PS50048"/>
    </source>
</evidence>
<dbReference type="InterPro" id="IPR007219">
    <property type="entry name" value="XnlR_reg_dom"/>
</dbReference>
<dbReference type="Proteomes" id="UP000777438">
    <property type="component" value="Unassembled WGS sequence"/>
</dbReference>
<dbReference type="InterPro" id="IPR001138">
    <property type="entry name" value="Zn2Cys6_DnaBD"/>
</dbReference>
<dbReference type="CDD" id="cd12148">
    <property type="entry name" value="fungal_TF_MHR"/>
    <property type="match status" value="1"/>
</dbReference>
<keyword evidence="5" id="KW-0539">Nucleus</keyword>
<keyword evidence="4" id="KW-0804">Transcription</keyword>
<feature type="compositionally biased region" description="Low complexity" evidence="7">
    <location>
        <begin position="1"/>
        <end position="16"/>
    </location>
</feature>
<feature type="region of interest" description="Disordered" evidence="7">
    <location>
        <begin position="1"/>
        <end position="24"/>
    </location>
</feature>
<dbReference type="GO" id="GO:0000981">
    <property type="term" value="F:DNA-binding transcription factor activity, RNA polymerase II-specific"/>
    <property type="evidence" value="ECO:0007669"/>
    <property type="project" value="InterPro"/>
</dbReference>
<evidence type="ECO:0000256" key="7">
    <source>
        <dbReference type="SAM" id="MobiDB-lite"/>
    </source>
</evidence>
<gene>
    <name evidence="9" type="ORF">B0T10DRAFT_528844</name>
</gene>
<dbReference type="Gene3D" id="4.10.240.10">
    <property type="entry name" value="Zn(2)-C6 fungal-type DNA-binding domain"/>
    <property type="match status" value="1"/>
</dbReference>
<dbReference type="OrthoDB" id="4356994at2759"/>
<feature type="domain" description="Zn(2)-C6 fungal-type" evidence="8">
    <location>
        <begin position="28"/>
        <end position="61"/>
    </location>
</feature>
<dbReference type="GO" id="GO:0008270">
    <property type="term" value="F:zinc ion binding"/>
    <property type="evidence" value="ECO:0007669"/>
    <property type="project" value="InterPro"/>
</dbReference>
<dbReference type="Pfam" id="PF00172">
    <property type="entry name" value="Zn_clus"/>
    <property type="match status" value="1"/>
</dbReference>
<dbReference type="EMBL" id="JAGPYM010000009">
    <property type="protein sequence ID" value="KAH6890621.1"/>
    <property type="molecule type" value="Genomic_DNA"/>
</dbReference>
<evidence type="ECO:0000256" key="1">
    <source>
        <dbReference type="ARBA" id="ARBA00022723"/>
    </source>
</evidence>
<keyword evidence="2" id="KW-0805">Transcription regulation</keyword>
<dbReference type="PROSITE" id="PS50048">
    <property type="entry name" value="ZN2_CY6_FUNGAL_2"/>
    <property type="match status" value="1"/>
</dbReference>
<keyword evidence="10" id="KW-1185">Reference proteome</keyword>
<reference evidence="9 10" key="1">
    <citation type="journal article" date="2021" name="Nat. Commun.">
        <title>Genetic determinants of endophytism in the Arabidopsis root mycobiome.</title>
        <authorList>
            <person name="Mesny F."/>
            <person name="Miyauchi S."/>
            <person name="Thiergart T."/>
            <person name="Pickel B."/>
            <person name="Atanasova L."/>
            <person name="Karlsson M."/>
            <person name="Huettel B."/>
            <person name="Barry K.W."/>
            <person name="Haridas S."/>
            <person name="Chen C."/>
            <person name="Bauer D."/>
            <person name="Andreopoulos W."/>
            <person name="Pangilinan J."/>
            <person name="LaButti K."/>
            <person name="Riley R."/>
            <person name="Lipzen A."/>
            <person name="Clum A."/>
            <person name="Drula E."/>
            <person name="Henrissat B."/>
            <person name="Kohler A."/>
            <person name="Grigoriev I.V."/>
            <person name="Martin F.M."/>
            <person name="Hacquard S."/>
        </authorList>
    </citation>
    <scope>NUCLEOTIDE SEQUENCE [LARGE SCALE GENOMIC DNA]</scope>
    <source>
        <strain evidence="9 10">MPI-CAGE-CH-0241</strain>
    </source>
</reference>
<dbReference type="AlphaFoldDB" id="A0A9P9AR63"/>